<organism evidence="2 3">
    <name type="scientific">Rotaria sordida</name>
    <dbReference type="NCBI Taxonomy" id="392033"/>
    <lineage>
        <taxon>Eukaryota</taxon>
        <taxon>Metazoa</taxon>
        <taxon>Spiralia</taxon>
        <taxon>Gnathifera</taxon>
        <taxon>Rotifera</taxon>
        <taxon>Eurotatoria</taxon>
        <taxon>Bdelloidea</taxon>
        <taxon>Philodinida</taxon>
        <taxon>Philodinidae</taxon>
        <taxon>Rotaria</taxon>
    </lineage>
</organism>
<accession>A0A819XUK3</accession>
<dbReference type="AlphaFoldDB" id="A0A819XUK3"/>
<name>A0A819XUK3_9BILA</name>
<reference evidence="2" key="1">
    <citation type="submission" date="2021-02" db="EMBL/GenBank/DDBJ databases">
        <authorList>
            <person name="Nowell W R."/>
        </authorList>
    </citation>
    <scope>NUCLEOTIDE SEQUENCE</scope>
</reference>
<dbReference type="EMBL" id="CAJNOU010007364">
    <property type="protein sequence ID" value="CAF1523502.1"/>
    <property type="molecule type" value="Genomic_DNA"/>
</dbReference>
<evidence type="ECO:0000313" key="1">
    <source>
        <dbReference type="EMBL" id="CAF1523502.1"/>
    </source>
</evidence>
<dbReference type="EMBL" id="CAJOBE010012357">
    <property type="protein sequence ID" value="CAF4147910.1"/>
    <property type="molecule type" value="Genomic_DNA"/>
</dbReference>
<protein>
    <submittedName>
        <fullName evidence="2">Uncharacterized protein</fullName>
    </submittedName>
</protein>
<gene>
    <name evidence="2" type="ORF">FNK824_LOCUS33531</name>
    <name evidence="1" type="ORF">SEV965_LOCUS37145</name>
</gene>
<dbReference type="Proteomes" id="UP000663889">
    <property type="component" value="Unassembled WGS sequence"/>
</dbReference>
<comment type="caution">
    <text evidence="2">The sequence shown here is derived from an EMBL/GenBank/DDBJ whole genome shotgun (WGS) entry which is preliminary data.</text>
</comment>
<evidence type="ECO:0000313" key="3">
    <source>
        <dbReference type="Proteomes" id="UP000663874"/>
    </source>
</evidence>
<proteinExistence type="predicted"/>
<evidence type="ECO:0000313" key="2">
    <source>
        <dbReference type="EMBL" id="CAF4147910.1"/>
    </source>
</evidence>
<sequence>MNTRFTTVTTIVNSLPAWISSYSTQKTNTSSQGFGWKVVGHTYDEQIRLRDMATMVAAWHKAVEDNVPTVPCLSADGHLLVLSASASRIRIPSAGWFSKVHCLQQNRHPSTLVICCQHYQQKISESS</sequence>
<dbReference type="Proteomes" id="UP000663874">
    <property type="component" value="Unassembled WGS sequence"/>
</dbReference>